<sequence length="106" mass="11898">MSILMFDLCCSKGRRTRPKKPRARSGMREDPSPEQVGAAWEAPSRVKVWDPTIDYHLSSVQRARQSSSDVQLRLLRSNSEESHEAGSSHSLPFQRCVASAVFSPQL</sequence>
<proteinExistence type="predicted"/>
<organism evidence="2">
    <name type="scientific">Guillardia theta</name>
    <name type="common">Cryptophyte</name>
    <name type="synonym">Cryptomonas phi</name>
    <dbReference type="NCBI Taxonomy" id="55529"/>
    <lineage>
        <taxon>Eukaryota</taxon>
        <taxon>Cryptophyceae</taxon>
        <taxon>Pyrenomonadales</taxon>
        <taxon>Geminigeraceae</taxon>
        <taxon>Guillardia</taxon>
    </lineage>
</organism>
<reference evidence="2" key="1">
    <citation type="submission" date="2021-01" db="EMBL/GenBank/DDBJ databases">
        <authorList>
            <person name="Corre E."/>
            <person name="Pelletier E."/>
            <person name="Niang G."/>
            <person name="Scheremetjew M."/>
            <person name="Finn R."/>
            <person name="Kale V."/>
            <person name="Holt S."/>
            <person name="Cochrane G."/>
            <person name="Meng A."/>
            <person name="Brown T."/>
            <person name="Cohen L."/>
        </authorList>
    </citation>
    <scope>NUCLEOTIDE SEQUENCE</scope>
    <source>
        <strain evidence="2">CCMP 2712</strain>
    </source>
</reference>
<feature type="compositionally biased region" description="Basic residues" evidence="1">
    <location>
        <begin position="12"/>
        <end position="25"/>
    </location>
</feature>
<evidence type="ECO:0000256" key="1">
    <source>
        <dbReference type="SAM" id="MobiDB-lite"/>
    </source>
</evidence>
<dbReference type="AlphaFoldDB" id="A0A7S4L4B2"/>
<protein>
    <submittedName>
        <fullName evidence="2">Uncharacterized protein</fullName>
    </submittedName>
</protein>
<name>A0A7S4L4B2_GUITH</name>
<evidence type="ECO:0000313" key="2">
    <source>
        <dbReference type="EMBL" id="CAE2314626.1"/>
    </source>
</evidence>
<feature type="region of interest" description="Disordered" evidence="1">
    <location>
        <begin position="12"/>
        <end position="39"/>
    </location>
</feature>
<accession>A0A7S4L4B2</accession>
<dbReference type="EMBL" id="HBKN01030178">
    <property type="protein sequence ID" value="CAE2314626.1"/>
    <property type="molecule type" value="Transcribed_RNA"/>
</dbReference>
<gene>
    <name evidence="2" type="ORF">GTHE00462_LOCUS23433</name>
</gene>